<dbReference type="EMBL" id="MVHS01000008">
    <property type="protein sequence ID" value="ORA72315.1"/>
    <property type="molecule type" value="Genomic_DNA"/>
</dbReference>
<evidence type="ECO:0000313" key="5">
    <source>
        <dbReference type="Proteomes" id="UP000192801"/>
    </source>
</evidence>
<feature type="domain" description="Low molecular weight antigen MTB12-like C-terminal" evidence="3">
    <location>
        <begin position="55"/>
        <end position="159"/>
    </location>
</feature>
<dbReference type="Pfam" id="PF26580">
    <property type="entry name" value="Mtb12_C"/>
    <property type="match status" value="1"/>
</dbReference>
<dbReference type="Proteomes" id="UP000192801">
    <property type="component" value="Unassembled WGS sequence"/>
</dbReference>
<gene>
    <name evidence="4" type="ORF">BST26_05145</name>
</gene>
<dbReference type="InterPro" id="IPR058644">
    <property type="entry name" value="Mtb12-like_C"/>
</dbReference>
<evidence type="ECO:0000313" key="4">
    <source>
        <dbReference type="EMBL" id="ORA72315.1"/>
    </source>
</evidence>
<accession>A0A1X0DIZ0</accession>
<evidence type="ECO:0000256" key="2">
    <source>
        <dbReference type="ARBA" id="ARBA00093774"/>
    </source>
</evidence>
<name>A0A1X0DIZ0_9MYCO</name>
<comment type="caution">
    <text evidence="4">The sequence shown here is derived from an EMBL/GenBank/DDBJ whole genome shotgun (WGS) entry which is preliminary data.</text>
</comment>
<dbReference type="STRING" id="444597.BST26_05145"/>
<keyword evidence="1" id="KW-0732">Signal</keyword>
<dbReference type="AlphaFoldDB" id="A0A1X0DIZ0"/>
<evidence type="ECO:0000256" key="1">
    <source>
        <dbReference type="ARBA" id="ARBA00022729"/>
    </source>
</evidence>
<proteinExistence type="inferred from homology"/>
<dbReference type="RefSeq" id="WP_083029697.1">
    <property type="nucleotide sequence ID" value="NZ_AP022618.1"/>
</dbReference>
<comment type="similarity">
    <text evidence="2">Belongs to the MTB12 family.</text>
</comment>
<sequence>MIKKILVTGIAAAAVTAGAAAGLTALAGPADAPQVQTVVRGIPMPQAPAPDLTPALTRTLTGLAGSGSFASKKSYIQGGMGRIETAAADAKYNQKAAEGYFPLTFNVADVDQDGDSATANVTATAATGATASMPLTFVQGPSPSGWQLSKESVGNLLSALN</sequence>
<keyword evidence="5" id="KW-1185">Reference proteome</keyword>
<reference evidence="4 5" key="1">
    <citation type="submission" date="2016-12" db="EMBL/GenBank/DDBJ databases">
        <title>The new phylogeny of genus Mycobacterium.</title>
        <authorList>
            <person name="Tortoli E."/>
            <person name="Trovato A."/>
            <person name="Cirillo D.M."/>
        </authorList>
    </citation>
    <scope>NUCLEOTIDE SEQUENCE [LARGE SCALE GENOMIC DNA]</scope>
    <source>
        <strain evidence="4 5">DSM 45130</strain>
    </source>
</reference>
<evidence type="ECO:0000259" key="3">
    <source>
        <dbReference type="Pfam" id="PF26580"/>
    </source>
</evidence>
<organism evidence="4 5">
    <name type="scientific">Mycolicibacterium insubricum</name>
    <dbReference type="NCBI Taxonomy" id="444597"/>
    <lineage>
        <taxon>Bacteria</taxon>
        <taxon>Bacillati</taxon>
        <taxon>Actinomycetota</taxon>
        <taxon>Actinomycetes</taxon>
        <taxon>Mycobacteriales</taxon>
        <taxon>Mycobacteriaceae</taxon>
        <taxon>Mycolicibacterium</taxon>
    </lineage>
</organism>
<protein>
    <recommendedName>
        <fullName evidence="3">Low molecular weight antigen MTB12-like C-terminal domain-containing protein</fullName>
    </recommendedName>
</protein>
<dbReference type="OrthoDB" id="4640894at2"/>